<sequence>MMAIVRRAKANGSYEGMKQQNEIHSHHSILQEADAAGRHALQRTAACVGLLLSDRNRENASNHNVKTESHNPLWFLEELEETHTPTSATTATTATTTTPMKAAYTQWNDRISHLKLQQIEAIEADQRRHFEILQEKKNQYAFMSR</sequence>
<dbReference type="Proteomes" id="UP000015354">
    <property type="component" value="Unassembled WGS sequence"/>
</dbReference>
<keyword evidence="2" id="KW-1185">Reference proteome</keyword>
<protein>
    <submittedName>
        <fullName evidence="1">Uncharacterized protein</fullName>
    </submittedName>
</protein>
<reference evidence="1 2" key="1">
    <citation type="journal article" date="2013" name="PLoS ONE">
        <title>Predicting the Proteins of Angomonas deanei, Strigomonas culicis and Their Respective Endosymbionts Reveals New Aspects of the Trypanosomatidae Family.</title>
        <authorList>
            <person name="Motta M.C."/>
            <person name="Martins A.C."/>
            <person name="de Souza S.S."/>
            <person name="Catta-Preta C.M."/>
            <person name="Silva R."/>
            <person name="Klein C.C."/>
            <person name="de Almeida L.G."/>
            <person name="de Lima Cunha O."/>
            <person name="Ciapina L.P."/>
            <person name="Brocchi M."/>
            <person name="Colabardini A.C."/>
            <person name="de Araujo Lima B."/>
            <person name="Machado C.R."/>
            <person name="de Almeida Soares C.M."/>
            <person name="Probst C.M."/>
            <person name="de Menezes C.B."/>
            <person name="Thompson C.E."/>
            <person name="Bartholomeu D.C."/>
            <person name="Gradia D.F."/>
            <person name="Pavoni D.P."/>
            <person name="Grisard E.C."/>
            <person name="Fantinatti-Garboggini F."/>
            <person name="Marchini F.K."/>
            <person name="Rodrigues-Luiz G.F."/>
            <person name="Wagner G."/>
            <person name="Goldman G.H."/>
            <person name="Fietto J.L."/>
            <person name="Elias M.C."/>
            <person name="Goldman M.H."/>
            <person name="Sagot M.F."/>
            <person name="Pereira M."/>
            <person name="Stoco P.H."/>
            <person name="de Mendonca-Neto R.P."/>
            <person name="Teixeira S.M."/>
            <person name="Maciel T.E."/>
            <person name="de Oliveira Mendes T.A."/>
            <person name="Urmenyi T.P."/>
            <person name="de Souza W."/>
            <person name="Schenkman S."/>
            <person name="de Vasconcelos A.T."/>
        </authorList>
    </citation>
    <scope>NUCLEOTIDE SEQUENCE [LARGE SCALE GENOMIC DNA]</scope>
</reference>
<dbReference type="EMBL" id="ATMH01010037">
    <property type="protein sequence ID" value="EPY18219.1"/>
    <property type="molecule type" value="Genomic_DNA"/>
</dbReference>
<organism evidence="1 2">
    <name type="scientific">Strigomonas culicis</name>
    <dbReference type="NCBI Taxonomy" id="28005"/>
    <lineage>
        <taxon>Eukaryota</taxon>
        <taxon>Discoba</taxon>
        <taxon>Euglenozoa</taxon>
        <taxon>Kinetoplastea</taxon>
        <taxon>Metakinetoplastina</taxon>
        <taxon>Trypanosomatida</taxon>
        <taxon>Trypanosomatidae</taxon>
        <taxon>Strigomonadinae</taxon>
        <taxon>Strigomonas</taxon>
    </lineage>
</organism>
<comment type="caution">
    <text evidence="1">The sequence shown here is derived from an EMBL/GenBank/DDBJ whole genome shotgun (WGS) entry which is preliminary data.</text>
</comment>
<gene>
    <name evidence="1" type="ORF">STCU_10125</name>
</gene>
<accession>S9TNB1</accession>
<proteinExistence type="predicted"/>
<evidence type="ECO:0000313" key="2">
    <source>
        <dbReference type="Proteomes" id="UP000015354"/>
    </source>
</evidence>
<name>S9TNB1_9TRYP</name>
<dbReference type="AlphaFoldDB" id="S9TNB1"/>
<evidence type="ECO:0000313" key="1">
    <source>
        <dbReference type="EMBL" id="EPY18219.1"/>
    </source>
</evidence>